<organism evidence="7 8">
    <name type="scientific">Brassica campestris</name>
    <name type="common">Field mustard</name>
    <dbReference type="NCBI Taxonomy" id="3711"/>
    <lineage>
        <taxon>Eukaryota</taxon>
        <taxon>Viridiplantae</taxon>
        <taxon>Streptophyta</taxon>
        <taxon>Embryophyta</taxon>
        <taxon>Tracheophyta</taxon>
        <taxon>Spermatophyta</taxon>
        <taxon>Magnoliopsida</taxon>
        <taxon>eudicotyledons</taxon>
        <taxon>Gunneridae</taxon>
        <taxon>Pentapetalae</taxon>
        <taxon>rosids</taxon>
        <taxon>malvids</taxon>
        <taxon>Brassicales</taxon>
        <taxon>Brassicaceae</taxon>
        <taxon>Brassiceae</taxon>
        <taxon>Brassica</taxon>
    </lineage>
</organism>
<reference evidence="7 8" key="2">
    <citation type="journal article" date="2018" name="Hortic Res">
        <title>Improved Brassica rapa reference genome by single-molecule sequencing and chromosome conformation capture technologies.</title>
        <authorList>
            <person name="Zhang L."/>
            <person name="Cai X."/>
            <person name="Wu J."/>
            <person name="Liu M."/>
            <person name="Grob S."/>
            <person name="Cheng F."/>
            <person name="Liang J."/>
            <person name="Cai C."/>
            <person name="Liu Z."/>
            <person name="Liu B."/>
            <person name="Wang F."/>
            <person name="Li S."/>
            <person name="Liu F."/>
            <person name="Li X."/>
            <person name="Cheng L."/>
            <person name="Yang W."/>
            <person name="Li M.H."/>
            <person name="Grossniklaus U."/>
            <person name="Zheng H."/>
            <person name="Wang X."/>
        </authorList>
    </citation>
    <scope>NUCLEOTIDE SEQUENCE [LARGE SCALE GENOMIC DNA]</scope>
    <source>
        <strain evidence="7 8">cv. Chiifu-401-42</strain>
    </source>
</reference>
<dbReference type="HOGENOM" id="CLU_1637806_0_0_1"/>
<dbReference type="GO" id="GO:0006508">
    <property type="term" value="P:proteolysis"/>
    <property type="evidence" value="ECO:0007669"/>
    <property type="project" value="UniProtKB-KW"/>
</dbReference>
<dbReference type="Proteomes" id="UP000011750">
    <property type="component" value="Chromosome A10"/>
</dbReference>
<sequence length="162" mass="18047">MGKDDLPPLGGKPHGKEKVPNKYRKTAAAARENPPTDQPQPQDDAGSKTGFHGKWQFQTEISPSADFIKARVEHSPVAISFEVDTDFHELKKNIYKVGDTTEPLEEGEVEGHAVLIVGYGYTKNRQLFFLVQNSWGDDWGVKGFGRIFIDESSKTTLVYPVV</sequence>
<evidence type="ECO:0000313" key="8">
    <source>
        <dbReference type="Proteomes" id="UP000011750"/>
    </source>
</evidence>
<proteinExistence type="inferred from homology"/>
<keyword evidence="3" id="KW-0378">Hydrolase</keyword>
<feature type="domain" description="Peptidase C1A papain C-terminal" evidence="6">
    <location>
        <begin position="63"/>
        <end position="152"/>
    </location>
</feature>
<dbReference type="GO" id="GO:0008234">
    <property type="term" value="F:cysteine-type peptidase activity"/>
    <property type="evidence" value="ECO:0007669"/>
    <property type="project" value="UniProtKB-KW"/>
</dbReference>
<dbReference type="eggNOG" id="KOG1543">
    <property type="taxonomic scope" value="Eukaryota"/>
</dbReference>
<dbReference type="SMR" id="M4DFI6"/>
<dbReference type="InParanoid" id="M4DFI6"/>
<keyword evidence="4" id="KW-0788">Thiol protease</keyword>
<keyword evidence="2" id="KW-0645">Protease</keyword>
<evidence type="ECO:0000256" key="1">
    <source>
        <dbReference type="ARBA" id="ARBA00008455"/>
    </source>
</evidence>
<evidence type="ECO:0000256" key="2">
    <source>
        <dbReference type="ARBA" id="ARBA00022670"/>
    </source>
</evidence>
<evidence type="ECO:0000259" key="6">
    <source>
        <dbReference type="Pfam" id="PF00112"/>
    </source>
</evidence>
<dbReference type="AlphaFoldDB" id="M4DFI6"/>
<dbReference type="SUPFAM" id="SSF54001">
    <property type="entry name" value="Cysteine proteinases"/>
    <property type="match status" value="1"/>
</dbReference>
<protein>
    <recommendedName>
        <fullName evidence="6">Peptidase C1A papain C-terminal domain-containing protein</fullName>
    </recommendedName>
</protein>
<dbReference type="PANTHER" id="PTHR12411">
    <property type="entry name" value="CYSTEINE PROTEASE FAMILY C1-RELATED"/>
    <property type="match status" value="1"/>
</dbReference>
<evidence type="ECO:0000256" key="5">
    <source>
        <dbReference type="SAM" id="MobiDB-lite"/>
    </source>
</evidence>
<accession>M4DFI6</accession>
<dbReference type="InterPro" id="IPR013128">
    <property type="entry name" value="Peptidase_C1A"/>
</dbReference>
<dbReference type="InterPro" id="IPR038765">
    <property type="entry name" value="Papain-like_cys_pep_sf"/>
</dbReference>
<name>M4DFI6_BRACM</name>
<evidence type="ECO:0000256" key="4">
    <source>
        <dbReference type="ARBA" id="ARBA00022807"/>
    </source>
</evidence>
<evidence type="ECO:0000313" key="7">
    <source>
        <dbReference type="EnsemblPlants" id="Bra015259.1-P"/>
    </source>
</evidence>
<reference evidence="7 8" key="1">
    <citation type="journal article" date="2011" name="Nat. Genet.">
        <title>The genome of the mesopolyploid crop species Brassica rapa.</title>
        <authorList>
            <consortium name="Brassica rapa Genome Sequencing Project Consortium"/>
            <person name="Wang X."/>
            <person name="Wang H."/>
            <person name="Wang J."/>
            <person name="Sun R."/>
            <person name="Wu J."/>
            <person name="Liu S."/>
            <person name="Bai Y."/>
            <person name="Mun J.H."/>
            <person name="Bancroft I."/>
            <person name="Cheng F."/>
            <person name="Huang S."/>
            <person name="Li X."/>
            <person name="Hua W."/>
            <person name="Wang J."/>
            <person name="Wang X."/>
            <person name="Freeling M."/>
            <person name="Pires J.C."/>
            <person name="Paterson A.H."/>
            <person name="Chalhoub B."/>
            <person name="Wang B."/>
            <person name="Hayward A."/>
            <person name="Sharpe A.G."/>
            <person name="Park B.S."/>
            <person name="Weisshaar B."/>
            <person name="Liu B."/>
            <person name="Li B."/>
            <person name="Liu B."/>
            <person name="Tong C."/>
            <person name="Song C."/>
            <person name="Duran C."/>
            <person name="Peng C."/>
            <person name="Geng C."/>
            <person name="Koh C."/>
            <person name="Lin C."/>
            <person name="Edwards D."/>
            <person name="Mu D."/>
            <person name="Shen D."/>
            <person name="Soumpourou E."/>
            <person name="Li F."/>
            <person name="Fraser F."/>
            <person name="Conant G."/>
            <person name="Lassalle G."/>
            <person name="King G.J."/>
            <person name="Bonnema G."/>
            <person name="Tang H."/>
            <person name="Wang H."/>
            <person name="Belcram H."/>
            <person name="Zhou H."/>
            <person name="Hirakawa H."/>
            <person name="Abe H."/>
            <person name="Guo H."/>
            <person name="Wang H."/>
            <person name="Jin H."/>
            <person name="Parkin I.A."/>
            <person name="Batley J."/>
            <person name="Kim J.S."/>
            <person name="Just J."/>
            <person name="Li J."/>
            <person name="Xu J."/>
            <person name="Deng J."/>
            <person name="Kim J.A."/>
            <person name="Li J."/>
            <person name="Yu J."/>
            <person name="Meng J."/>
            <person name="Wang J."/>
            <person name="Min J."/>
            <person name="Poulain J."/>
            <person name="Wang J."/>
            <person name="Hatakeyama K."/>
            <person name="Wu K."/>
            <person name="Wang L."/>
            <person name="Fang L."/>
            <person name="Trick M."/>
            <person name="Links M.G."/>
            <person name="Zhao M."/>
            <person name="Jin M."/>
            <person name="Ramchiary N."/>
            <person name="Drou N."/>
            <person name="Berkman P.J."/>
            <person name="Cai Q."/>
            <person name="Huang Q."/>
            <person name="Li R."/>
            <person name="Tabata S."/>
            <person name="Cheng S."/>
            <person name="Zhang S."/>
            <person name="Zhang S."/>
            <person name="Huang S."/>
            <person name="Sato S."/>
            <person name="Sun S."/>
            <person name="Kwon S.J."/>
            <person name="Choi S.R."/>
            <person name="Lee T.H."/>
            <person name="Fan W."/>
            <person name="Zhao X."/>
            <person name="Tan X."/>
            <person name="Xu X."/>
            <person name="Wang Y."/>
            <person name="Qiu Y."/>
            <person name="Yin Y."/>
            <person name="Li Y."/>
            <person name="Du Y."/>
            <person name="Liao Y."/>
            <person name="Lim Y."/>
            <person name="Narusaka Y."/>
            <person name="Wang Y."/>
            <person name="Wang Z."/>
            <person name="Li Z."/>
            <person name="Wang Z."/>
            <person name="Xiong Z."/>
            <person name="Zhang Z."/>
        </authorList>
    </citation>
    <scope>NUCLEOTIDE SEQUENCE [LARGE SCALE GENOMIC DNA]</scope>
    <source>
        <strain evidence="7 8">cv. Chiifu-401-42</strain>
    </source>
</reference>
<feature type="region of interest" description="Disordered" evidence="5">
    <location>
        <begin position="1"/>
        <end position="51"/>
    </location>
</feature>
<reference evidence="7" key="3">
    <citation type="submission" date="2023-03" db="UniProtKB">
        <authorList>
            <consortium name="EnsemblPlants"/>
        </authorList>
    </citation>
    <scope>IDENTIFICATION</scope>
    <source>
        <strain evidence="7">cv. Chiifu-401-42</strain>
    </source>
</reference>
<dbReference type="EnsemblPlants" id="Bra015259.1">
    <property type="protein sequence ID" value="Bra015259.1-P"/>
    <property type="gene ID" value="Bra015259"/>
</dbReference>
<evidence type="ECO:0000256" key="3">
    <source>
        <dbReference type="ARBA" id="ARBA00022801"/>
    </source>
</evidence>
<dbReference type="Gene3D" id="3.90.70.10">
    <property type="entry name" value="Cysteine proteinases"/>
    <property type="match status" value="1"/>
</dbReference>
<dbReference type="InterPro" id="IPR000668">
    <property type="entry name" value="Peptidase_C1A_C"/>
</dbReference>
<dbReference type="Gramene" id="Bra015259.1">
    <property type="protein sequence ID" value="Bra015259.1-P"/>
    <property type="gene ID" value="Bra015259"/>
</dbReference>
<keyword evidence="8" id="KW-1185">Reference proteome</keyword>
<dbReference type="CDD" id="cd02619">
    <property type="entry name" value="Peptidase_C1"/>
    <property type="match status" value="1"/>
</dbReference>
<dbReference type="Pfam" id="PF00112">
    <property type="entry name" value="Peptidase_C1"/>
    <property type="match status" value="1"/>
</dbReference>
<comment type="similarity">
    <text evidence="1">Belongs to the peptidase C1 family.</text>
</comment>